<accession>A0AAV9XIA7</accession>
<reference evidence="2 3" key="1">
    <citation type="submission" date="2019-10" db="EMBL/GenBank/DDBJ databases">
        <authorList>
            <person name="Palmer J.M."/>
        </authorList>
    </citation>
    <scope>NUCLEOTIDE SEQUENCE [LARGE SCALE GENOMIC DNA]</scope>
    <source>
        <strain evidence="2 3">TWF694</strain>
    </source>
</reference>
<comment type="caution">
    <text evidence="2">The sequence shown here is derived from an EMBL/GenBank/DDBJ whole genome shotgun (WGS) entry which is preliminary data.</text>
</comment>
<name>A0AAV9XIA7_9PEZI</name>
<evidence type="ECO:0000256" key="1">
    <source>
        <dbReference type="SAM" id="SignalP"/>
    </source>
</evidence>
<protein>
    <submittedName>
        <fullName evidence="2">Uncharacterized protein</fullName>
    </submittedName>
</protein>
<keyword evidence="3" id="KW-1185">Reference proteome</keyword>
<organism evidence="2 3">
    <name type="scientific">Orbilia ellipsospora</name>
    <dbReference type="NCBI Taxonomy" id="2528407"/>
    <lineage>
        <taxon>Eukaryota</taxon>
        <taxon>Fungi</taxon>
        <taxon>Dikarya</taxon>
        <taxon>Ascomycota</taxon>
        <taxon>Pezizomycotina</taxon>
        <taxon>Orbiliomycetes</taxon>
        <taxon>Orbiliales</taxon>
        <taxon>Orbiliaceae</taxon>
        <taxon>Orbilia</taxon>
    </lineage>
</organism>
<feature type="signal peptide" evidence="1">
    <location>
        <begin position="1"/>
        <end position="19"/>
    </location>
</feature>
<evidence type="ECO:0000313" key="3">
    <source>
        <dbReference type="Proteomes" id="UP001365542"/>
    </source>
</evidence>
<dbReference type="EMBL" id="JAVHJO010000003">
    <property type="protein sequence ID" value="KAK6541855.1"/>
    <property type="molecule type" value="Genomic_DNA"/>
</dbReference>
<dbReference type="Proteomes" id="UP001365542">
    <property type="component" value="Unassembled WGS sequence"/>
</dbReference>
<dbReference type="AlphaFoldDB" id="A0AAV9XIA7"/>
<sequence>MKTQAISLLLSTLTIGVSAQGYTPPTASCPATYSANCAFLCNYPGSPQAGTTCSGVKISTEGAVCTACPGGTTTPPTASCPATASADCAYLCSYPGSPQAGTTCSGVNITTEGAVCTKCGGGSGSYTPPTASCPATYSANCAFLCSYPGSPQAGTTCSGVKISTEGAVCTACPGGTTTPPTASCPATYSTNCAFLCSYPGSPQAGITCSGVNITTEGAVCNACPGGATTPPTASCPATYSASCAFLCNYPGSPQAGTTCSGVKISTEGAVCNACPGAPSSTLSTSPSSPSATGSSTCPADYEANCPYLCHYPSTPSDGYHCSNVNITTMGSVCSKCSGSVAAANTCPADYEANCPYLCHYPSTPSDGYHCSNVNITTMGSVCSKCSGTTPAPPPAYTGAASAVNAGSVSILGLFGILLALF</sequence>
<feature type="chain" id="PRO_5043620254" evidence="1">
    <location>
        <begin position="20"/>
        <end position="421"/>
    </location>
</feature>
<proteinExistence type="predicted"/>
<evidence type="ECO:0000313" key="2">
    <source>
        <dbReference type="EMBL" id="KAK6541855.1"/>
    </source>
</evidence>
<keyword evidence="1" id="KW-0732">Signal</keyword>
<gene>
    <name evidence="2" type="ORF">TWF694_007633</name>
</gene>